<keyword evidence="3" id="KW-0472">Membrane</keyword>
<dbReference type="AlphaFoldDB" id="A0A5J4WMR2"/>
<comment type="caution">
    <text evidence="4">The sequence shown here is derived from an EMBL/GenBank/DDBJ whole genome shotgun (WGS) entry which is preliminary data.</text>
</comment>
<evidence type="ECO:0000256" key="3">
    <source>
        <dbReference type="SAM" id="Phobius"/>
    </source>
</evidence>
<evidence type="ECO:0000313" key="5">
    <source>
        <dbReference type="Proteomes" id="UP000324800"/>
    </source>
</evidence>
<dbReference type="EMBL" id="SNRW01001558">
    <property type="protein sequence ID" value="KAA6395936.1"/>
    <property type="molecule type" value="Genomic_DNA"/>
</dbReference>
<reference evidence="4 5" key="1">
    <citation type="submission" date="2019-03" db="EMBL/GenBank/DDBJ databases">
        <title>Single cell metagenomics reveals metabolic interactions within the superorganism composed of flagellate Streblomastix strix and complex community of Bacteroidetes bacteria on its surface.</title>
        <authorList>
            <person name="Treitli S.C."/>
            <person name="Kolisko M."/>
            <person name="Husnik F."/>
            <person name="Keeling P."/>
            <person name="Hampl V."/>
        </authorList>
    </citation>
    <scope>NUCLEOTIDE SEQUENCE [LARGE SCALE GENOMIC DNA]</scope>
    <source>
        <strain evidence="4">ST1C</strain>
    </source>
</reference>
<protein>
    <submittedName>
        <fullName evidence="4">Uncharacterized protein</fullName>
    </submittedName>
</protein>
<gene>
    <name evidence="4" type="ORF">EZS28_008541</name>
</gene>
<sequence>MKASNSGQKTTGIRTSNYNKSTVESKEFAMEDFIQNNKLIFRESIDIVKQGSFTSEKTEGDMLRQILRLLVIPVKNEWIQVVQHLAAELQLGNLMLSRLESAQTDETKAHYIFQKNIFQLTQFISFVHILPFAQTYCVSILAVLGLLHVVVDRAREAKREGKEYGGSFMIFGDAELEQEDNEIKLRRQVEIISQYKQSLESIEKDDLQRIEIENQSFKEGKNKKQTQITELKQEILNQEKQQDKEKQQNKEIIINENEQVLNDQELNEKLRVLREKVNLQDNLVDQKRLEVDSLEHKARTDNRDVYHLREIAHKSPQISSASNSDDMKQNHQQEDEEAKLSDKAGKEKDKKEKDKKEKDRKKQKDPKKEQKQEKEKQLKKEQEKEAQVVKEQKVQQQDANTPSIRTEIQIADFRGVVSRILAVLKTKQDGGIAVVSSSVNVPKELSKNDMIKLKGIVFVIPEFALYMNGILLWKRKISESGIAQTPSSIPRQPSSTSSNQLPVWTHLCLQLDMERDERTAKFFLGADLNEEMEIGISKLPPDIQVVVLATGALKAYKAHNTERKGQGITKLVQWVP</sequence>
<keyword evidence="1" id="KW-0175">Coiled coil</keyword>
<keyword evidence="3" id="KW-0812">Transmembrane</keyword>
<feature type="coiled-coil region" evidence="1">
    <location>
        <begin position="214"/>
        <end position="248"/>
    </location>
</feature>
<name>A0A5J4WMR2_9EUKA</name>
<evidence type="ECO:0000256" key="2">
    <source>
        <dbReference type="SAM" id="MobiDB-lite"/>
    </source>
</evidence>
<feature type="compositionally biased region" description="Basic and acidic residues" evidence="2">
    <location>
        <begin position="325"/>
        <end position="393"/>
    </location>
</feature>
<proteinExistence type="predicted"/>
<organism evidence="4 5">
    <name type="scientific">Streblomastix strix</name>
    <dbReference type="NCBI Taxonomy" id="222440"/>
    <lineage>
        <taxon>Eukaryota</taxon>
        <taxon>Metamonada</taxon>
        <taxon>Preaxostyla</taxon>
        <taxon>Oxymonadida</taxon>
        <taxon>Streblomastigidae</taxon>
        <taxon>Streblomastix</taxon>
    </lineage>
</organism>
<evidence type="ECO:0000256" key="1">
    <source>
        <dbReference type="SAM" id="Coils"/>
    </source>
</evidence>
<evidence type="ECO:0000313" key="4">
    <source>
        <dbReference type="EMBL" id="KAA6395936.1"/>
    </source>
</evidence>
<keyword evidence="3" id="KW-1133">Transmembrane helix</keyword>
<dbReference type="Proteomes" id="UP000324800">
    <property type="component" value="Unassembled WGS sequence"/>
</dbReference>
<feature type="region of interest" description="Disordered" evidence="2">
    <location>
        <begin position="313"/>
        <end position="401"/>
    </location>
</feature>
<feature type="transmembrane region" description="Helical" evidence="3">
    <location>
        <begin position="123"/>
        <end position="151"/>
    </location>
</feature>
<accession>A0A5J4WMR2</accession>